<gene>
    <name evidence="2" type="ORF">H5V45_06415</name>
</gene>
<proteinExistence type="predicted"/>
<keyword evidence="1" id="KW-1133">Transmembrane helix</keyword>
<keyword evidence="1" id="KW-0812">Transmembrane</keyword>
<keyword evidence="1" id="KW-0472">Membrane</keyword>
<protein>
    <submittedName>
        <fullName evidence="2">Uncharacterized protein</fullName>
    </submittedName>
</protein>
<dbReference type="EMBL" id="JACKXE010000001">
    <property type="protein sequence ID" value="MBB6626951.1"/>
    <property type="molecule type" value="Genomic_DNA"/>
</dbReference>
<evidence type="ECO:0000313" key="3">
    <source>
        <dbReference type="Proteomes" id="UP000523955"/>
    </source>
</evidence>
<organism evidence="2 3">
    <name type="scientific">Nocardioides luti</name>
    <dbReference type="NCBI Taxonomy" id="2761101"/>
    <lineage>
        <taxon>Bacteria</taxon>
        <taxon>Bacillati</taxon>
        <taxon>Actinomycetota</taxon>
        <taxon>Actinomycetes</taxon>
        <taxon>Propionibacteriales</taxon>
        <taxon>Nocardioidaceae</taxon>
        <taxon>Nocardioides</taxon>
    </lineage>
</organism>
<feature type="transmembrane region" description="Helical" evidence="1">
    <location>
        <begin position="45"/>
        <end position="63"/>
    </location>
</feature>
<keyword evidence="3" id="KW-1185">Reference proteome</keyword>
<evidence type="ECO:0000256" key="1">
    <source>
        <dbReference type="SAM" id="Phobius"/>
    </source>
</evidence>
<dbReference type="AlphaFoldDB" id="A0A7X0V9W6"/>
<feature type="transmembrane region" description="Helical" evidence="1">
    <location>
        <begin position="70"/>
        <end position="91"/>
    </location>
</feature>
<comment type="caution">
    <text evidence="2">The sequence shown here is derived from an EMBL/GenBank/DDBJ whole genome shotgun (WGS) entry which is preliminary data.</text>
</comment>
<feature type="transmembrane region" description="Helical" evidence="1">
    <location>
        <begin position="97"/>
        <end position="122"/>
    </location>
</feature>
<reference evidence="2 3" key="1">
    <citation type="submission" date="2020-08" db="EMBL/GenBank/DDBJ databases">
        <authorList>
            <person name="Seo M.-J."/>
        </authorList>
    </citation>
    <scope>NUCLEOTIDE SEQUENCE [LARGE SCALE GENOMIC DNA]</scope>
    <source>
        <strain evidence="2 3">KIGAM211</strain>
    </source>
</reference>
<dbReference type="Proteomes" id="UP000523955">
    <property type="component" value="Unassembled WGS sequence"/>
</dbReference>
<sequence>MRRTVEWLLVGAIVLDVAYWTIWFVDRDVLASEHRAAYYEFENAFPLADLWLGVACLLALLALRAGRPSATFWLTAAGSAGLYLFGMDFLYDVEHGIFTSGAGGAIEAAIVAVTLVFSVVVLRFAWRQWAEVSPGTR</sequence>
<evidence type="ECO:0000313" key="2">
    <source>
        <dbReference type="EMBL" id="MBB6626951.1"/>
    </source>
</evidence>
<accession>A0A7X0V9W6</accession>
<feature type="transmembrane region" description="Helical" evidence="1">
    <location>
        <begin position="7"/>
        <end position="25"/>
    </location>
</feature>
<name>A0A7X0V9W6_9ACTN</name>
<dbReference type="RefSeq" id="WP_185252168.1">
    <property type="nucleotide sequence ID" value="NZ_JACKXE010000001.1"/>
</dbReference>